<keyword evidence="1" id="KW-0472">Membrane</keyword>
<gene>
    <name evidence="2" type="ORF">J2750_001939</name>
</gene>
<protein>
    <submittedName>
        <fullName evidence="2">Uncharacterized protein</fullName>
    </submittedName>
</protein>
<feature type="transmembrane region" description="Helical" evidence="1">
    <location>
        <begin position="12"/>
        <end position="28"/>
    </location>
</feature>
<name>A0AA90U1E4_9EURY</name>
<proteinExistence type="predicted"/>
<reference evidence="2 3" key="1">
    <citation type="submission" date="2023-07" db="EMBL/GenBank/DDBJ databases">
        <title>Genomic Encyclopedia of Type Strains, Phase IV (KMG-IV): sequencing the most valuable type-strain genomes for metagenomic binning, comparative biology and taxonomic classification.</title>
        <authorList>
            <person name="Goeker M."/>
        </authorList>
    </citation>
    <scope>NUCLEOTIDE SEQUENCE [LARGE SCALE GENOMIC DNA]</scope>
    <source>
        <strain evidence="2 3">DSM 17273</strain>
    </source>
</reference>
<sequence length="49" mass="5750">MKAIVYEKEGFYLFTTFGLPKLFQILWLKMTSSKKVFMGTLKSPKEETL</sequence>
<evidence type="ECO:0000313" key="2">
    <source>
        <dbReference type="EMBL" id="MDR6223469.1"/>
    </source>
</evidence>
<keyword evidence="1" id="KW-1133">Transmembrane helix</keyword>
<dbReference type="Proteomes" id="UP001185015">
    <property type="component" value="Unassembled WGS sequence"/>
</dbReference>
<dbReference type="EMBL" id="JAVDQI010000008">
    <property type="protein sequence ID" value="MDR6223469.1"/>
    <property type="molecule type" value="Genomic_DNA"/>
</dbReference>
<evidence type="ECO:0000313" key="3">
    <source>
        <dbReference type="Proteomes" id="UP001185015"/>
    </source>
</evidence>
<evidence type="ECO:0000256" key="1">
    <source>
        <dbReference type="SAM" id="Phobius"/>
    </source>
</evidence>
<keyword evidence="1" id="KW-0812">Transmembrane</keyword>
<comment type="caution">
    <text evidence="2">The sequence shown here is derived from an EMBL/GenBank/DDBJ whole genome shotgun (WGS) entry which is preliminary data.</text>
</comment>
<accession>A0AA90U1E4</accession>
<dbReference type="AlphaFoldDB" id="A0AA90U1E4"/>
<keyword evidence="3" id="KW-1185">Reference proteome</keyword>
<dbReference type="RefSeq" id="WP_309740771.1">
    <property type="nucleotide sequence ID" value="NZ_JAVDQI010000008.1"/>
</dbReference>
<organism evidence="2 3">
    <name type="scientific">Methanococcoides alaskense</name>
    <dbReference type="NCBI Taxonomy" id="325778"/>
    <lineage>
        <taxon>Archaea</taxon>
        <taxon>Methanobacteriati</taxon>
        <taxon>Methanobacteriota</taxon>
        <taxon>Stenosarchaea group</taxon>
        <taxon>Methanomicrobia</taxon>
        <taxon>Methanosarcinales</taxon>
        <taxon>Methanosarcinaceae</taxon>
        <taxon>Methanococcoides</taxon>
    </lineage>
</organism>